<sequence length="107" mass="11621">MEPLLTIAGAVVAIGGATVLLGKAGRWLWRRSRQLGHLLDDVLGEPERNGQPARPSLMARVAGIEDRVAVIEKRSAVIEHEVKPNGGNSLKDQVTRIDRALEPDPPF</sequence>
<gene>
    <name evidence="1" type="ORF">HCJ94_17230</name>
</gene>
<name>A0ABX0ZBL6_9ACTN</name>
<dbReference type="EMBL" id="JAATEO010000018">
    <property type="protein sequence ID" value="NJP33676.1"/>
    <property type="molecule type" value="Genomic_DNA"/>
</dbReference>
<evidence type="ECO:0000313" key="2">
    <source>
        <dbReference type="Proteomes" id="UP000783871"/>
    </source>
</evidence>
<accession>A0ABX0ZBL6</accession>
<proteinExistence type="predicted"/>
<protein>
    <submittedName>
        <fullName evidence="1">Uncharacterized protein</fullName>
    </submittedName>
</protein>
<dbReference type="Proteomes" id="UP000783871">
    <property type="component" value="Unassembled WGS sequence"/>
</dbReference>
<comment type="caution">
    <text evidence="1">The sequence shown here is derived from an EMBL/GenBank/DDBJ whole genome shotgun (WGS) entry which is preliminary data.</text>
</comment>
<keyword evidence="2" id="KW-1185">Reference proteome</keyword>
<evidence type="ECO:0000313" key="1">
    <source>
        <dbReference type="EMBL" id="NJP33676.1"/>
    </source>
</evidence>
<reference evidence="1 2" key="1">
    <citation type="submission" date="2020-03" db="EMBL/GenBank/DDBJ databases">
        <title>WGS of actinomycetes isolated from Thailand.</title>
        <authorList>
            <person name="Thawai C."/>
        </authorList>
    </citation>
    <scope>NUCLEOTIDE SEQUENCE [LARGE SCALE GENOMIC DNA]</scope>
    <source>
        <strain evidence="1 2">HSS6-12</strain>
    </source>
</reference>
<organism evidence="1 2">
    <name type="scientific">Micromonospora thermarum</name>
    <dbReference type="NCBI Taxonomy" id="2720024"/>
    <lineage>
        <taxon>Bacteria</taxon>
        <taxon>Bacillati</taxon>
        <taxon>Actinomycetota</taxon>
        <taxon>Actinomycetes</taxon>
        <taxon>Micromonosporales</taxon>
        <taxon>Micromonosporaceae</taxon>
        <taxon>Micromonospora</taxon>
    </lineage>
</organism>